<evidence type="ECO:0000313" key="3">
    <source>
        <dbReference type="Proteomes" id="UP001596328"/>
    </source>
</evidence>
<evidence type="ECO:0000256" key="1">
    <source>
        <dbReference type="SAM" id="MobiDB-lite"/>
    </source>
</evidence>
<name>A0ABD5RXT6_9EURY</name>
<feature type="region of interest" description="Disordered" evidence="1">
    <location>
        <begin position="94"/>
        <end position="113"/>
    </location>
</feature>
<evidence type="ECO:0000313" key="2">
    <source>
        <dbReference type="EMBL" id="MFC6724116.1"/>
    </source>
</evidence>
<gene>
    <name evidence="2" type="ORF">ACFQE1_06955</name>
</gene>
<sequence>MEELDESVETATRRGGRSRCPRRGNRRRVPTPLHRAVVVLLPGDERMRAGTLRNLDLRELARSAAGVDTVCELGHPSQLDGRRHAMYVARTGGRWRRRRRGAHDPERAKVPRG</sequence>
<reference evidence="2 3" key="1">
    <citation type="journal article" date="2019" name="Int. J. Syst. Evol. Microbiol.">
        <title>The Global Catalogue of Microorganisms (GCM) 10K type strain sequencing project: providing services to taxonomists for standard genome sequencing and annotation.</title>
        <authorList>
            <consortium name="The Broad Institute Genomics Platform"/>
            <consortium name="The Broad Institute Genome Sequencing Center for Infectious Disease"/>
            <person name="Wu L."/>
            <person name="Ma J."/>
        </authorList>
    </citation>
    <scope>NUCLEOTIDE SEQUENCE [LARGE SCALE GENOMIC DNA]</scope>
    <source>
        <strain evidence="2 3">NBRC 111368</strain>
    </source>
</reference>
<feature type="region of interest" description="Disordered" evidence="1">
    <location>
        <begin position="1"/>
        <end position="29"/>
    </location>
</feature>
<protein>
    <submittedName>
        <fullName evidence="2">Uncharacterized protein</fullName>
    </submittedName>
</protein>
<proteinExistence type="predicted"/>
<keyword evidence="3" id="KW-1185">Reference proteome</keyword>
<feature type="compositionally biased region" description="Basic and acidic residues" evidence="1">
    <location>
        <begin position="102"/>
        <end position="113"/>
    </location>
</feature>
<dbReference type="Proteomes" id="UP001596328">
    <property type="component" value="Unassembled WGS sequence"/>
</dbReference>
<organism evidence="2 3">
    <name type="scientific">Halobium palmae</name>
    <dbReference type="NCBI Taxonomy" id="1776492"/>
    <lineage>
        <taxon>Archaea</taxon>
        <taxon>Methanobacteriati</taxon>
        <taxon>Methanobacteriota</taxon>
        <taxon>Stenosarchaea group</taxon>
        <taxon>Halobacteria</taxon>
        <taxon>Halobacteriales</taxon>
        <taxon>Haloferacaceae</taxon>
        <taxon>Halobium</taxon>
    </lineage>
</organism>
<comment type="caution">
    <text evidence="2">The sequence shown here is derived from an EMBL/GenBank/DDBJ whole genome shotgun (WGS) entry which is preliminary data.</text>
</comment>
<dbReference type="EMBL" id="JBHSWU010000104">
    <property type="protein sequence ID" value="MFC6724116.1"/>
    <property type="molecule type" value="Genomic_DNA"/>
</dbReference>
<dbReference type="AlphaFoldDB" id="A0ABD5RXT6"/>
<feature type="compositionally biased region" description="Basic residues" evidence="1">
    <location>
        <begin position="14"/>
        <end position="29"/>
    </location>
</feature>
<accession>A0ABD5RXT6</accession>